<feature type="compositionally biased region" description="Basic and acidic residues" evidence="2">
    <location>
        <begin position="658"/>
        <end position="670"/>
    </location>
</feature>
<protein>
    <recommendedName>
        <fullName evidence="3">RRM domain-containing protein</fullName>
    </recommendedName>
</protein>
<dbReference type="InterPro" id="IPR032552">
    <property type="entry name" value="RSB_motif"/>
</dbReference>
<feature type="compositionally biased region" description="Low complexity" evidence="2">
    <location>
        <begin position="255"/>
        <end position="274"/>
    </location>
</feature>
<dbReference type="GO" id="GO:0071011">
    <property type="term" value="C:precatalytic spliceosome"/>
    <property type="evidence" value="ECO:0007669"/>
    <property type="project" value="TreeGrafter"/>
</dbReference>
<dbReference type="Gene3D" id="3.30.70.330">
    <property type="match status" value="1"/>
</dbReference>
<dbReference type="CDD" id="cd12432">
    <property type="entry name" value="RRM_ACINU"/>
    <property type="match status" value="1"/>
</dbReference>
<feature type="region of interest" description="Disordered" evidence="2">
    <location>
        <begin position="255"/>
        <end position="457"/>
    </location>
</feature>
<evidence type="ECO:0000313" key="5">
    <source>
        <dbReference type="Proteomes" id="UP001044222"/>
    </source>
</evidence>
<feature type="compositionally biased region" description="Polar residues" evidence="2">
    <location>
        <begin position="288"/>
        <end position="307"/>
    </location>
</feature>
<dbReference type="PANTHER" id="PTHR46589">
    <property type="entry name" value="APOPTOTIC CHROMATIN CONDENSATION INDUCER IN THE NUCLEUS"/>
    <property type="match status" value="1"/>
</dbReference>
<feature type="compositionally biased region" description="Polar residues" evidence="2">
    <location>
        <begin position="225"/>
        <end position="237"/>
    </location>
</feature>
<comment type="caution">
    <text evidence="4">The sequence shown here is derived from an EMBL/GenBank/DDBJ whole genome shotgun (WGS) entry which is preliminary data.</text>
</comment>
<feature type="compositionally biased region" description="Acidic residues" evidence="2">
    <location>
        <begin position="374"/>
        <end position="383"/>
    </location>
</feature>
<feature type="domain" description="RRM" evidence="3">
    <location>
        <begin position="460"/>
        <end position="537"/>
    </location>
</feature>
<feature type="region of interest" description="Disordered" evidence="2">
    <location>
        <begin position="1"/>
        <end position="237"/>
    </location>
</feature>
<dbReference type="GO" id="GO:0003723">
    <property type="term" value="F:RNA binding"/>
    <property type="evidence" value="ECO:0007669"/>
    <property type="project" value="UniProtKB-UniRule"/>
</dbReference>
<feature type="compositionally biased region" description="Low complexity" evidence="2">
    <location>
        <begin position="114"/>
        <end position="134"/>
    </location>
</feature>
<sequence length="670" mass="71991">METGEQEMSGSKAGGSPQSPKELEEERGSGDSPGHAHTLRDTPPFAPATSSCCLPLPPEESRLLSAPPRPDPGAACVAMEMGVGGEWAGPGAWHLCCHPPPPEEGDTARAKPCSSSDSSSSDSDSSSRPSASSSSRDEPHSGPASWRGDLGSLGSRGPHGPPRKRRGEQEEEDGEVSHRKKPCPEDVDEDEMKRHQPMEVTQAGSGSVVEAEACSERRGPVEGSMGNSAESPTATTCSAPQISLPITKPASECGPVAVGTLGPPAPPAGTLEEAVSPVPASRKRRWDSSTTAAAKQQQPSGGFSSLKSLIPDVPPAVDSSSQQEAVVELHPEEGRLSGDEEEEEQGTAGGLHVQRAVTQMASAGKQENGQKEGLEEEDEEDEAGGGGDRQRPLKEERKDCSLVAMETQAPPTPEAPSKKAPPSGTRVRHSSQQKSGVSLTAEDPVCSAQKPPPPHSKGTNIIHICNLVRPFTLGQLKELLNETGAVVEEGFWIDKIKSHCYVTYPSVEEAVAARTALQGLKWPQTNPRFLRVDFCQQDELDHHRAQLDDFSRPGEDQRSPAHPPERRDQPRTENPPGKLLDDLFCKTKAPPCIYWLPLTEQQALQRKAERAERMKEREKRRKELQQEEDRKREERRAGRSKEAGGVAEGGGASQPVTGEREKESEKGITL</sequence>
<dbReference type="GO" id="GO:0008380">
    <property type="term" value="P:RNA splicing"/>
    <property type="evidence" value="ECO:0007669"/>
    <property type="project" value="TreeGrafter"/>
</dbReference>
<dbReference type="Pfam" id="PF16294">
    <property type="entry name" value="RSB_motif"/>
    <property type="match status" value="1"/>
</dbReference>
<feature type="compositionally biased region" description="Basic and acidic residues" evidence="2">
    <location>
        <begin position="388"/>
        <end position="400"/>
    </location>
</feature>
<dbReference type="AlphaFoldDB" id="A0A9D3MHS6"/>
<proteinExistence type="predicted"/>
<evidence type="ECO:0000313" key="4">
    <source>
        <dbReference type="EMBL" id="KAG5846233.1"/>
    </source>
</evidence>
<feature type="region of interest" description="Disordered" evidence="2">
    <location>
        <begin position="607"/>
        <end position="670"/>
    </location>
</feature>
<dbReference type="InterPro" id="IPR052793">
    <property type="entry name" value="EJC-associated_protein"/>
</dbReference>
<dbReference type="GO" id="GO:0061574">
    <property type="term" value="C:ASAP complex"/>
    <property type="evidence" value="ECO:0007669"/>
    <property type="project" value="TreeGrafter"/>
</dbReference>
<dbReference type="SUPFAM" id="SSF54928">
    <property type="entry name" value="RNA-binding domain, RBD"/>
    <property type="match status" value="1"/>
</dbReference>
<evidence type="ECO:0000259" key="3">
    <source>
        <dbReference type="PROSITE" id="PS50102"/>
    </source>
</evidence>
<accession>A0A9D3MHS6</accession>
<dbReference type="PROSITE" id="PS50102">
    <property type="entry name" value="RRM"/>
    <property type="match status" value="1"/>
</dbReference>
<keyword evidence="1" id="KW-0694">RNA-binding</keyword>
<name>A0A9D3MHS6_ANGAN</name>
<feature type="region of interest" description="Disordered" evidence="2">
    <location>
        <begin position="546"/>
        <end position="582"/>
    </location>
</feature>
<evidence type="ECO:0000256" key="1">
    <source>
        <dbReference type="PROSITE-ProRule" id="PRU00176"/>
    </source>
</evidence>
<dbReference type="InterPro" id="IPR034257">
    <property type="entry name" value="Acinus_RRM"/>
</dbReference>
<organism evidence="4 5">
    <name type="scientific">Anguilla anguilla</name>
    <name type="common">European freshwater eel</name>
    <name type="synonym">Muraena anguilla</name>
    <dbReference type="NCBI Taxonomy" id="7936"/>
    <lineage>
        <taxon>Eukaryota</taxon>
        <taxon>Metazoa</taxon>
        <taxon>Chordata</taxon>
        <taxon>Craniata</taxon>
        <taxon>Vertebrata</taxon>
        <taxon>Euteleostomi</taxon>
        <taxon>Actinopterygii</taxon>
        <taxon>Neopterygii</taxon>
        <taxon>Teleostei</taxon>
        <taxon>Anguilliformes</taxon>
        <taxon>Anguillidae</taxon>
        <taxon>Anguilla</taxon>
    </lineage>
</organism>
<dbReference type="Proteomes" id="UP001044222">
    <property type="component" value="Chromosome 7"/>
</dbReference>
<keyword evidence="5" id="KW-1185">Reference proteome</keyword>
<gene>
    <name evidence="4" type="ORF">ANANG_G00147630</name>
</gene>
<reference evidence="4" key="1">
    <citation type="submission" date="2021-01" db="EMBL/GenBank/DDBJ databases">
        <title>A chromosome-scale assembly of European eel, Anguilla anguilla.</title>
        <authorList>
            <person name="Henkel C."/>
            <person name="Jong-Raadsen S.A."/>
            <person name="Dufour S."/>
            <person name="Weltzien F.-A."/>
            <person name="Palstra A.P."/>
            <person name="Pelster B."/>
            <person name="Spaink H.P."/>
            <person name="Van Den Thillart G.E."/>
            <person name="Jansen H."/>
            <person name="Zahm M."/>
            <person name="Klopp C."/>
            <person name="Cedric C."/>
            <person name="Louis A."/>
            <person name="Berthelot C."/>
            <person name="Parey E."/>
            <person name="Roest Crollius H."/>
            <person name="Montfort J."/>
            <person name="Robinson-Rechavi M."/>
            <person name="Bucao C."/>
            <person name="Bouchez O."/>
            <person name="Gislard M."/>
            <person name="Lluch J."/>
            <person name="Milhes M."/>
            <person name="Lampietro C."/>
            <person name="Lopez Roques C."/>
            <person name="Donnadieu C."/>
            <person name="Braasch I."/>
            <person name="Desvignes T."/>
            <person name="Postlethwait J."/>
            <person name="Bobe J."/>
            <person name="Guiguen Y."/>
            <person name="Dirks R."/>
        </authorList>
    </citation>
    <scope>NUCLEOTIDE SEQUENCE</scope>
    <source>
        <strain evidence="4">Tag_6206</strain>
        <tissue evidence="4">Liver</tissue>
    </source>
</reference>
<feature type="compositionally biased region" description="Basic and acidic residues" evidence="2">
    <location>
        <begin position="327"/>
        <end position="338"/>
    </location>
</feature>
<feature type="compositionally biased region" description="Basic and acidic residues" evidence="2">
    <location>
        <begin position="546"/>
        <end position="571"/>
    </location>
</feature>
<feature type="compositionally biased region" description="Basic and acidic residues" evidence="2">
    <location>
        <begin position="607"/>
        <end position="642"/>
    </location>
</feature>
<dbReference type="PANTHER" id="PTHR46589:SF1">
    <property type="entry name" value="APOPTOTIC CHROMATIN CONDENSATION INDUCER IN THE NUCLEUS"/>
    <property type="match status" value="1"/>
</dbReference>
<dbReference type="InterPro" id="IPR012677">
    <property type="entry name" value="Nucleotide-bd_a/b_plait_sf"/>
</dbReference>
<evidence type="ECO:0000256" key="2">
    <source>
        <dbReference type="SAM" id="MobiDB-lite"/>
    </source>
</evidence>
<dbReference type="EMBL" id="JAFIRN010000007">
    <property type="protein sequence ID" value="KAG5846233.1"/>
    <property type="molecule type" value="Genomic_DNA"/>
</dbReference>
<dbReference type="InterPro" id="IPR000504">
    <property type="entry name" value="RRM_dom"/>
</dbReference>
<dbReference type="InterPro" id="IPR035979">
    <property type="entry name" value="RBD_domain_sf"/>
</dbReference>